<gene>
    <name evidence="3" type="ORF">B0J11DRAFT_46346</name>
</gene>
<feature type="compositionally biased region" description="Basic residues" evidence="1">
    <location>
        <begin position="1"/>
        <end position="12"/>
    </location>
</feature>
<feature type="region of interest" description="Disordered" evidence="1">
    <location>
        <begin position="374"/>
        <end position="453"/>
    </location>
</feature>
<feature type="region of interest" description="Disordered" evidence="1">
    <location>
        <begin position="1"/>
        <end position="30"/>
    </location>
</feature>
<evidence type="ECO:0000313" key="3">
    <source>
        <dbReference type="EMBL" id="KAH7139537.1"/>
    </source>
</evidence>
<keyword evidence="4" id="KW-1185">Reference proteome</keyword>
<feature type="region of interest" description="Disordered" evidence="1">
    <location>
        <begin position="298"/>
        <end position="323"/>
    </location>
</feature>
<dbReference type="SMART" id="SM00879">
    <property type="entry name" value="Brix"/>
    <property type="match status" value="1"/>
</dbReference>
<feature type="compositionally biased region" description="Basic and acidic residues" evidence="1">
    <location>
        <begin position="18"/>
        <end position="27"/>
    </location>
</feature>
<dbReference type="Proteomes" id="UP000700596">
    <property type="component" value="Unassembled WGS sequence"/>
</dbReference>
<dbReference type="PROSITE" id="PS50833">
    <property type="entry name" value="BRIX"/>
    <property type="match status" value="1"/>
</dbReference>
<organism evidence="3 4">
    <name type="scientific">Dendryphion nanum</name>
    <dbReference type="NCBI Taxonomy" id="256645"/>
    <lineage>
        <taxon>Eukaryota</taxon>
        <taxon>Fungi</taxon>
        <taxon>Dikarya</taxon>
        <taxon>Ascomycota</taxon>
        <taxon>Pezizomycotina</taxon>
        <taxon>Dothideomycetes</taxon>
        <taxon>Pleosporomycetidae</taxon>
        <taxon>Pleosporales</taxon>
        <taxon>Torulaceae</taxon>
        <taxon>Dendryphion</taxon>
    </lineage>
</organism>
<comment type="caution">
    <text evidence="3">The sequence shown here is derived from an EMBL/GenBank/DDBJ whole genome shotgun (WGS) entry which is preliminary data.</text>
</comment>
<reference evidence="3" key="1">
    <citation type="journal article" date="2021" name="Nat. Commun.">
        <title>Genetic determinants of endophytism in the Arabidopsis root mycobiome.</title>
        <authorList>
            <person name="Mesny F."/>
            <person name="Miyauchi S."/>
            <person name="Thiergart T."/>
            <person name="Pickel B."/>
            <person name="Atanasova L."/>
            <person name="Karlsson M."/>
            <person name="Huettel B."/>
            <person name="Barry K.W."/>
            <person name="Haridas S."/>
            <person name="Chen C."/>
            <person name="Bauer D."/>
            <person name="Andreopoulos W."/>
            <person name="Pangilinan J."/>
            <person name="LaButti K."/>
            <person name="Riley R."/>
            <person name="Lipzen A."/>
            <person name="Clum A."/>
            <person name="Drula E."/>
            <person name="Henrissat B."/>
            <person name="Kohler A."/>
            <person name="Grigoriev I.V."/>
            <person name="Martin F.M."/>
            <person name="Hacquard S."/>
        </authorList>
    </citation>
    <scope>NUCLEOTIDE SEQUENCE</scope>
    <source>
        <strain evidence="3">MPI-CAGE-CH-0243</strain>
    </source>
</reference>
<dbReference type="AlphaFoldDB" id="A0A9P9ELC0"/>
<name>A0A9P9ELC0_9PLEO</name>
<feature type="compositionally biased region" description="Basic and acidic residues" evidence="1">
    <location>
        <begin position="426"/>
        <end position="438"/>
    </location>
</feature>
<evidence type="ECO:0000259" key="2">
    <source>
        <dbReference type="PROSITE" id="PS50833"/>
    </source>
</evidence>
<dbReference type="InterPro" id="IPR007109">
    <property type="entry name" value="Brix"/>
</dbReference>
<dbReference type="GO" id="GO:0019843">
    <property type="term" value="F:rRNA binding"/>
    <property type="evidence" value="ECO:0007669"/>
    <property type="project" value="InterPro"/>
</dbReference>
<feature type="compositionally biased region" description="Acidic residues" evidence="1">
    <location>
        <begin position="405"/>
        <end position="425"/>
    </location>
</feature>
<dbReference type="GO" id="GO:0006364">
    <property type="term" value="P:rRNA processing"/>
    <property type="evidence" value="ECO:0007669"/>
    <property type="project" value="InterPro"/>
</dbReference>
<feature type="domain" description="Brix" evidence="2">
    <location>
        <begin position="30"/>
        <end position="350"/>
    </location>
</feature>
<protein>
    <submittedName>
        <fullName evidence="3">Brix domain-containing protein</fullName>
    </submittedName>
</protein>
<dbReference type="PANTHER" id="PTHR12661">
    <property type="entry name" value="PETER PAN-RELATED"/>
    <property type="match status" value="1"/>
</dbReference>
<feature type="compositionally biased region" description="Acidic residues" evidence="1">
    <location>
        <begin position="439"/>
        <end position="453"/>
    </location>
</feature>
<sequence>MARGKGKLRRKQSLLDKSTAKGPKDANPKSMVIRIGAGEVGASVSQLVQDVRLVMQPDTALRLKERRANKLRDYTTMCGPLGVTHLMLFSRSETGNTNLRIARTPRGPTLHFRVEEYSLCKDIFRAQKHPRNGANDYQMAPLLVMNNFITTDAERETLGDAAPPKHLEKLVTDMFQGLFPPIQPHTTPLQSIKRVLLLNRETSKDGDNGTVTVTLRHYAITTKVTGLPKAVRRLHAAEKLIGSREKKKRGLPNLGGLADVADYMLDPSAAGYTSASETELDTDAEVEVAATVTRKVLSKKDRDRAAAGEAGRKASSRGGGPKVEKRAVKLVELGPRLKLRLTKVEEDLCGGRIMWHEYITKSADEIKKMEEVWDQRNKEKEERRRIQKENIERKRKERAEQGEQAGEDEDEDEEMDDFDEYDLDDDVWHDGDVKGAKDVEEENEEDEEMDDDE</sequence>
<dbReference type="PANTHER" id="PTHR12661:SF5">
    <property type="entry name" value="SUPPRESSOR OF SWI4 1 HOMOLOG"/>
    <property type="match status" value="1"/>
</dbReference>
<dbReference type="EMBL" id="JAGMWT010000001">
    <property type="protein sequence ID" value="KAH7139537.1"/>
    <property type="molecule type" value="Genomic_DNA"/>
</dbReference>
<feature type="compositionally biased region" description="Basic and acidic residues" evidence="1">
    <location>
        <begin position="298"/>
        <end position="312"/>
    </location>
</feature>
<dbReference type="InterPro" id="IPR045112">
    <property type="entry name" value="PPAN-like"/>
</dbReference>
<proteinExistence type="predicted"/>
<dbReference type="OrthoDB" id="10261452at2759"/>
<evidence type="ECO:0000313" key="4">
    <source>
        <dbReference type="Proteomes" id="UP000700596"/>
    </source>
</evidence>
<dbReference type="GO" id="GO:0030687">
    <property type="term" value="C:preribosome, large subunit precursor"/>
    <property type="evidence" value="ECO:0007669"/>
    <property type="project" value="TreeGrafter"/>
</dbReference>
<evidence type="ECO:0000256" key="1">
    <source>
        <dbReference type="SAM" id="MobiDB-lite"/>
    </source>
</evidence>
<feature type="compositionally biased region" description="Basic and acidic residues" evidence="1">
    <location>
        <begin position="374"/>
        <end position="401"/>
    </location>
</feature>
<accession>A0A9P9ELC0</accession>
<dbReference type="Pfam" id="PF04427">
    <property type="entry name" value="Brix"/>
    <property type="match status" value="1"/>
</dbReference>
<dbReference type="GO" id="GO:0000027">
    <property type="term" value="P:ribosomal large subunit assembly"/>
    <property type="evidence" value="ECO:0007669"/>
    <property type="project" value="TreeGrafter"/>
</dbReference>